<dbReference type="Gene3D" id="3.30.70.1060">
    <property type="entry name" value="Dimeric alpha+beta barrel"/>
    <property type="match status" value="1"/>
</dbReference>
<reference evidence="3 4" key="1">
    <citation type="submission" date="2018-09" db="EMBL/GenBank/DDBJ databases">
        <title>Paenibacillus SK2017-BO5.</title>
        <authorList>
            <person name="Piskunova J.V."/>
            <person name="Dubiley S.A."/>
            <person name="Severinov K.V."/>
        </authorList>
    </citation>
    <scope>NUCLEOTIDE SEQUENCE [LARGE SCALE GENOMIC DNA]</scope>
    <source>
        <strain evidence="3 4">BO5</strain>
    </source>
</reference>
<gene>
    <name evidence="3" type="ORF">DQX05_07575</name>
</gene>
<comment type="caution">
    <text evidence="3">The sequence shown here is derived from an EMBL/GenBank/DDBJ whole genome shotgun (WGS) entry which is preliminary data.</text>
</comment>
<dbReference type="SUPFAM" id="SSF54909">
    <property type="entry name" value="Dimeric alpha+beta barrel"/>
    <property type="match status" value="1"/>
</dbReference>
<dbReference type="Proteomes" id="UP000266177">
    <property type="component" value="Unassembled WGS sequence"/>
</dbReference>
<organism evidence="3 4">
    <name type="scientific">Paenibacillus thiaminolyticus</name>
    <name type="common">Bacillus thiaminolyticus</name>
    <dbReference type="NCBI Taxonomy" id="49283"/>
    <lineage>
        <taxon>Bacteria</taxon>
        <taxon>Bacillati</taxon>
        <taxon>Bacillota</taxon>
        <taxon>Bacilli</taxon>
        <taxon>Bacillales</taxon>
        <taxon>Paenibacillaceae</taxon>
        <taxon>Paenibacillus</taxon>
    </lineage>
</organism>
<comment type="similarity">
    <text evidence="1">Belongs to the YciI family.</text>
</comment>
<accession>A0A3A3H249</accession>
<sequence length="122" mass="13697">MLLSFISRGPKWLDWVSLHDQPSVPEHAVYVQKISDQGNVLLGGPFADGAGGAVVLDVESEERAIELAANDPAVKSGVFTYQVKEWSTVFSKYEGNKSNYDQGYIDYKHEKQKELGIYDWNE</sequence>
<dbReference type="EMBL" id="QYZD01000004">
    <property type="protein sequence ID" value="RJG25296.1"/>
    <property type="molecule type" value="Genomic_DNA"/>
</dbReference>
<dbReference type="Pfam" id="PF03795">
    <property type="entry name" value="YCII"/>
    <property type="match status" value="1"/>
</dbReference>
<dbReference type="OrthoDB" id="162319at2"/>
<proteinExistence type="inferred from homology"/>
<evidence type="ECO:0000256" key="1">
    <source>
        <dbReference type="ARBA" id="ARBA00007689"/>
    </source>
</evidence>
<dbReference type="PANTHER" id="PTHR37828">
    <property type="entry name" value="GSR2449 PROTEIN"/>
    <property type="match status" value="1"/>
</dbReference>
<name>A0A3A3H249_PANTH</name>
<dbReference type="InterPro" id="IPR011008">
    <property type="entry name" value="Dimeric_a/b-barrel"/>
</dbReference>
<protein>
    <recommendedName>
        <fullName evidence="2">YCII-related domain-containing protein</fullName>
    </recommendedName>
</protein>
<evidence type="ECO:0000259" key="2">
    <source>
        <dbReference type="Pfam" id="PF03795"/>
    </source>
</evidence>
<dbReference type="InterPro" id="IPR005545">
    <property type="entry name" value="YCII"/>
</dbReference>
<evidence type="ECO:0000313" key="3">
    <source>
        <dbReference type="EMBL" id="RJG25296.1"/>
    </source>
</evidence>
<dbReference type="AlphaFoldDB" id="A0A3A3H249"/>
<evidence type="ECO:0000313" key="4">
    <source>
        <dbReference type="Proteomes" id="UP000266177"/>
    </source>
</evidence>
<dbReference type="PANTHER" id="PTHR37828:SF1">
    <property type="entry name" value="YCII-RELATED DOMAIN-CONTAINING PROTEIN"/>
    <property type="match status" value="1"/>
</dbReference>
<feature type="domain" description="YCII-related" evidence="2">
    <location>
        <begin position="20"/>
        <end position="87"/>
    </location>
</feature>